<name>A0A6J5V8R9_PRUAR</name>
<feature type="region of interest" description="Disordered" evidence="1">
    <location>
        <begin position="326"/>
        <end position="411"/>
    </location>
</feature>
<organism evidence="2 3">
    <name type="scientific">Prunus armeniaca</name>
    <name type="common">Apricot</name>
    <name type="synonym">Armeniaca vulgaris</name>
    <dbReference type="NCBI Taxonomy" id="36596"/>
    <lineage>
        <taxon>Eukaryota</taxon>
        <taxon>Viridiplantae</taxon>
        <taxon>Streptophyta</taxon>
        <taxon>Embryophyta</taxon>
        <taxon>Tracheophyta</taxon>
        <taxon>Spermatophyta</taxon>
        <taxon>Magnoliopsida</taxon>
        <taxon>eudicotyledons</taxon>
        <taxon>Gunneridae</taxon>
        <taxon>Pentapetalae</taxon>
        <taxon>rosids</taxon>
        <taxon>fabids</taxon>
        <taxon>Rosales</taxon>
        <taxon>Rosaceae</taxon>
        <taxon>Amygdaloideae</taxon>
        <taxon>Amygdaleae</taxon>
        <taxon>Prunus</taxon>
    </lineage>
</organism>
<evidence type="ECO:0000256" key="1">
    <source>
        <dbReference type="SAM" id="MobiDB-lite"/>
    </source>
</evidence>
<dbReference type="Proteomes" id="UP000507222">
    <property type="component" value="Unassembled WGS sequence"/>
</dbReference>
<feature type="region of interest" description="Disordered" evidence="1">
    <location>
        <begin position="236"/>
        <end position="279"/>
    </location>
</feature>
<accession>A0A6J5V8R9</accession>
<dbReference type="AlphaFoldDB" id="A0A6J5V8R9"/>
<gene>
    <name evidence="2" type="ORF">CURHAP_LOCUS40060</name>
</gene>
<proteinExistence type="predicted"/>
<feature type="region of interest" description="Disordered" evidence="1">
    <location>
        <begin position="1"/>
        <end position="46"/>
    </location>
</feature>
<feature type="compositionally biased region" description="Polar residues" evidence="1">
    <location>
        <begin position="1"/>
        <end position="14"/>
    </location>
</feature>
<protein>
    <submittedName>
        <fullName evidence="2">Uncharacterized protein</fullName>
    </submittedName>
</protein>
<reference evidence="2 3" key="1">
    <citation type="submission" date="2020-05" db="EMBL/GenBank/DDBJ databases">
        <authorList>
            <person name="Campoy J."/>
            <person name="Schneeberger K."/>
            <person name="Spophaly S."/>
        </authorList>
    </citation>
    <scope>NUCLEOTIDE SEQUENCE [LARGE SCALE GENOMIC DNA]</scope>
    <source>
        <strain evidence="2">PruArmRojPasFocal</strain>
    </source>
</reference>
<dbReference type="EMBL" id="CAEKDK010000006">
    <property type="protein sequence ID" value="CAB4284513.1"/>
    <property type="molecule type" value="Genomic_DNA"/>
</dbReference>
<evidence type="ECO:0000313" key="2">
    <source>
        <dbReference type="EMBL" id="CAB4284513.1"/>
    </source>
</evidence>
<feature type="region of interest" description="Disordered" evidence="1">
    <location>
        <begin position="432"/>
        <end position="481"/>
    </location>
</feature>
<feature type="compositionally biased region" description="Basic and acidic residues" evidence="1">
    <location>
        <begin position="350"/>
        <end position="360"/>
    </location>
</feature>
<sequence length="503" mass="56444">MSSPSQNKRSSATTPEMGRSEETYDPESLETVPHNSQSPTFDGDQRNLQLKNDLAPVCIPQARADEGSSSSHQPNEYNVHLRLKRTLSYIISTYTTEMRSTQAAGQMVIKAEPISCVRSVQEENLKRKRVATTSVGEIVVESFVLPQYLSLDCLDLENVKHFTLLPMDEELYASIVHRTRKYSFAQRLRGWKLERRQRSTLMCDMYYRHQESNIFFRSNTEVVNFILYEAKPQDKRTTKRKAQRIADSAETSEQGRRKRLTTPTTRKGRREADHCESSYSVGSLLQAAVALLQLSLDEQIHTGPSAPPTAVSHEPEREWNQATIIPLDGHANNNPDVSHPVDAEPNPSPDQREDQPENRDVNPPVESTEPNPKAPVDGLNASDQAEPNGGDEEGVRKVEANDTTTVDEDENLFKGLEPLDWNMIYLPDKPEIPDLNSHVDSTEPNPRAPVDGLNAGDQAEPNGGDEEGFKEAEANDPTTVDEDENLFEELGPLDGRIFYLPEL</sequence>
<evidence type="ECO:0000313" key="3">
    <source>
        <dbReference type="Proteomes" id="UP000507222"/>
    </source>
</evidence>
<feature type="compositionally biased region" description="Polar residues" evidence="1">
    <location>
        <begin position="33"/>
        <end position="46"/>
    </location>
</feature>